<proteinExistence type="predicted"/>
<feature type="region of interest" description="Disordered" evidence="1">
    <location>
        <begin position="184"/>
        <end position="222"/>
    </location>
</feature>
<dbReference type="EMBL" id="JYDI01000897">
    <property type="protein sequence ID" value="KRY43786.1"/>
    <property type="molecule type" value="Genomic_DNA"/>
</dbReference>
<dbReference type="Proteomes" id="UP000054653">
    <property type="component" value="Unassembled WGS sequence"/>
</dbReference>
<evidence type="ECO:0000256" key="1">
    <source>
        <dbReference type="SAM" id="MobiDB-lite"/>
    </source>
</evidence>
<reference evidence="2 3" key="1">
    <citation type="submission" date="2015-01" db="EMBL/GenBank/DDBJ databases">
        <title>Evolution of Trichinella species and genotypes.</title>
        <authorList>
            <person name="Korhonen P.K."/>
            <person name="Edoardo P."/>
            <person name="Giuseppe L.R."/>
            <person name="Gasser R.B."/>
        </authorList>
    </citation>
    <scope>NUCLEOTIDE SEQUENCE [LARGE SCALE GENOMIC DNA]</scope>
    <source>
        <strain evidence="2">ISS120</strain>
    </source>
</reference>
<feature type="region of interest" description="Disordered" evidence="1">
    <location>
        <begin position="31"/>
        <end position="84"/>
    </location>
</feature>
<comment type="caution">
    <text evidence="2">The sequence shown here is derived from an EMBL/GenBank/DDBJ whole genome shotgun (WGS) entry which is preliminary data.</text>
</comment>
<sequence length="222" mass="22658">MVILLSTRGTAGSDIWCMCLAEEPMGRSYHLIPPRRNDTAAPKEPRLAPDSRVPVRPRSAGSPRRPRGGAGSPPAGRRDRGPVRRAVRLGKRGAAGKGAALSPVTLNAPLDTRVCLCGLSRGPPARTRPCRSPGRHGGGRLGPRAVARTTVWWLGGGSSSPPSPEDGSFLFPLPSLSLGVGASCRRDRGLPSPAAAAPCPPALAKPEGGGGGSAAAAVTAAR</sequence>
<gene>
    <name evidence="2" type="ORF">T03_13903</name>
</gene>
<dbReference type="AlphaFoldDB" id="A0A0V1C3A6"/>
<organism evidence="2 3">
    <name type="scientific">Trichinella britovi</name>
    <name type="common">Parasitic roundworm</name>
    <dbReference type="NCBI Taxonomy" id="45882"/>
    <lineage>
        <taxon>Eukaryota</taxon>
        <taxon>Metazoa</taxon>
        <taxon>Ecdysozoa</taxon>
        <taxon>Nematoda</taxon>
        <taxon>Enoplea</taxon>
        <taxon>Dorylaimia</taxon>
        <taxon>Trichinellida</taxon>
        <taxon>Trichinellidae</taxon>
        <taxon>Trichinella</taxon>
    </lineage>
</organism>
<evidence type="ECO:0000313" key="2">
    <source>
        <dbReference type="EMBL" id="KRY43786.1"/>
    </source>
</evidence>
<name>A0A0V1C3A6_TRIBR</name>
<keyword evidence="3" id="KW-1185">Reference proteome</keyword>
<feature type="compositionally biased region" description="Basic and acidic residues" evidence="1">
    <location>
        <begin position="35"/>
        <end position="49"/>
    </location>
</feature>
<evidence type="ECO:0000313" key="3">
    <source>
        <dbReference type="Proteomes" id="UP000054653"/>
    </source>
</evidence>
<feature type="compositionally biased region" description="Low complexity" evidence="1">
    <location>
        <begin position="51"/>
        <end position="63"/>
    </location>
</feature>
<accession>A0A0V1C3A6</accession>
<protein>
    <submittedName>
        <fullName evidence="2">Uncharacterized protein</fullName>
    </submittedName>
</protein>